<dbReference type="InterPro" id="IPR036388">
    <property type="entry name" value="WH-like_DNA-bd_sf"/>
</dbReference>
<evidence type="ECO:0000313" key="5">
    <source>
        <dbReference type="EMBL" id="MBC5659953.1"/>
    </source>
</evidence>
<comment type="caution">
    <text evidence="5">The sequence shown here is derived from an EMBL/GenBank/DDBJ whole genome shotgun (WGS) entry which is preliminary data.</text>
</comment>
<organism evidence="5 6">
    <name type="scientific">Anaerosacchariphilus hominis</name>
    <dbReference type="NCBI Taxonomy" id="2763017"/>
    <lineage>
        <taxon>Bacteria</taxon>
        <taxon>Bacillati</taxon>
        <taxon>Bacillota</taxon>
        <taxon>Clostridia</taxon>
        <taxon>Lachnospirales</taxon>
        <taxon>Lachnospiraceae</taxon>
        <taxon>Anaerosacchariphilus</taxon>
    </lineage>
</organism>
<keyword evidence="2" id="KW-0238">DNA-binding</keyword>
<protein>
    <submittedName>
        <fullName evidence="5">Winged helix-turn-helix transcriptional regulator</fullName>
    </submittedName>
</protein>
<dbReference type="PROSITE" id="PS01117">
    <property type="entry name" value="HTH_MARR_1"/>
    <property type="match status" value="1"/>
</dbReference>
<reference evidence="5" key="1">
    <citation type="submission" date="2020-08" db="EMBL/GenBank/DDBJ databases">
        <title>Genome public.</title>
        <authorList>
            <person name="Liu C."/>
            <person name="Sun Q."/>
        </authorList>
    </citation>
    <scope>NUCLEOTIDE SEQUENCE</scope>
    <source>
        <strain evidence="5">NSJ-68</strain>
    </source>
</reference>
<sequence length="144" mass="16522">MVTEIEFPRKLLLAYNAMCKPLCRKLGLPQTAFDILMFLGNNPEYKTARDIVEVRNIKANLVSVNVDRLVQEGYLERRSVAMDRRKTELICTEKAKSLMEEGRAVQQAFGEKLFDGMDQEARKAFMKTLNSIGKNVEEILKGEY</sequence>
<feature type="domain" description="HTH marR-type" evidence="4">
    <location>
        <begin position="1"/>
        <end position="134"/>
    </location>
</feature>
<dbReference type="Gene3D" id="1.10.10.10">
    <property type="entry name" value="Winged helix-like DNA-binding domain superfamily/Winged helix DNA-binding domain"/>
    <property type="match status" value="1"/>
</dbReference>
<dbReference type="PANTHER" id="PTHR42756">
    <property type="entry name" value="TRANSCRIPTIONAL REGULATOR, MARR"/>
    <property type="match status" value="1"/>
</dbReference>
<dbReference type="GO" id="GO:0003700">
    <property type="term" value="F:DNA-binding transcription factor activity"/>
    <property type="evidence" value="ECO:0007669"/>
    <property type="project" value="InterPro"/>
</dbReference>
<dbReference type="PANTHER" id="PTHR42756:SF1">
    <property type="entry name" value="TRANSCRIPTIONAL REPRESSOR OF EMRAB OPERON"/>
    <property type="match status" value="1"/>
</dbReference>
<dbReference type="EMBL" id="JACOOR010000005">
    <property type="protein sequence ID" value="MBC5659953.1"/>
    <property type="molecule type" value="Genomic_DNA"/>
</dbReference>
<name>A0A923LCV6_9FIRM</name>
<evidence type="ECO:0000256" key="1">
    <source>
        <dbReference type="ARBA" id="ARBA00023015"/>
    </source>
</evidence>
<gene>
    <name evidence="5" type="ORF">H8S44_09230</name>
</gene>
<keyword evidence="1" id="KW-0805">Transcription regulation</keyword>
<dbReference type="PROSITE" id="PS50995">
    <property type="entry name" value="HTH_MARR_2"/>
    <property type="match status" value="1"/>
</dbReference>
<dbReference type="RefSeq" id="WP_186873415.1">
    <property type="nucleotide sequence ID" value="NZ_JACOOR010000005.1"/>
</dbReference>
<keyword evidence="3" id="KW-0804">Transcription</keyword>
<evidence type="ECO:0000259" key="4">
    <source>
        <dbReference type="PROSITE" id="PS50995"/>
    </source>
</evidence>
<accession>A0A923LCV6</accession>
<keyword evidence="6" id="KW-1185">Reference proteome</keyword>
<dbReference type="Proteomes" id="UP000649345">
    <property type="component" value="Unassembled WGS sequence"/>
</dbReference>
<dbReference type="InterPro" id="IPR000835">
    <property type="entry name" value="HTH_MarR-typ"/>
</dbReference>
<dbReference type="Pfam" id="PF12802">
    <property type="entry name" value="MarR_2"/>
    <property type="match status" value="1"/>
</dbReference>
<dbReference type="InterPro" id="IPR023187">
    <property type="entry name" value="Tscrpt_reg_MarR-type_CS"/>
</dbReference>
<dbReference type="GO" id="GO:0003677">
    <property type="term" value="F:DNA binding"/>
    <property type="evidence" value="ECO:0007669"/>
    <property type="project" value="UniProtKB-KW"/>
</dbReference>
<dbReference type="InterPro" id="IPR036390">
    <property type="entry name" value="WH_DNA-bd_sf"/>
</dbReference>
<proteinExistence type="predicted"/>
<evidence type="ECO:0000313" key="6">
    <source>
        <dbReference type="Proteomes" id="UP000649345"/>
    </source>
</evidence>
<dbReference type="SUPFAM" id="SSF46785">
    <property type="entry name" value="Winged helix' DNA-binding domain"/>
    <property type="match status" value="1"/>
</dbReference>
<evidence type="ECO:0000256" key="2">
    <source>
        <dbReference type="ARBA" id="ARBA00023125"/>
    </source>
</evidence>
<dbReference type="AlphaFoldDB" id="A0A923LCV6"/>
<dbReference type="SMART" id="SM00347">
    <property type="entry name" value="HTH_MARR"/>
    <property type="match status" value="1"/>
</dbReference>
<evidence type="ECO:0000256" key="3">
    <source>
        <dbReference type="ARBA" id="ARBA00023163"/>
    </source>
</evidence>